<dbReference type="PROSITE" id="PS50011">
    <property type="entry name" value="PROTEIN_KINASE_DOM"/>
    <property type="match status" value="1"/>
</dbReference>
<dbReference type="Gene3D" id="1.10.510.10">
    <property type="entry name" value="Transferase(Phosphotransferase) domain 1"/>
    <property type="match status" value="1"/>
</dbReference>
<dbReference type="WBParaSite" id="ALUE_0000158001-mRNA-1">
    <property type="protein sequence ID" value="ALUE_0000158001-mRNA-1"/>
    <property type="gene ID" value="ALUE_0000158001"/>
</dbReference>
<evidence type="ECO:0000256" key="3">
    <source>
        <dbReference type="ARBA" id="ARBA00022741"/>
    </source>
</evidence>
<evidence type="ECO:0000313" key="8">
    <source>
        <dbReference type="WBParaSite" id="ALUE_0000158001-mRNA-1"/>
    </source>
</evidence>
<keyword evidence="5" id="KW-0067">ATP-binding</keyword>
<keyword evidence="3" id="KW-0547">Nucleotide-binding</keyword>
<dbReference type="Proteomes" id="UP000036681">
    <property type="component" value="Unplaced"/>
</dbReference>
<sequence length="95" mass="10980">MFRQLSEAVHYLHIRGVVHRDIKPENVLLDVNGDVKLVDFGFARYISRRERSTSFCGTKPYSAPEILSFLHNKLKIVEVRMLALASREIHKSLSQ</sequence>
<evidence type="ECO:0000259" key="6">
    <source>
        <dbReference type="PROSITE" id="PS50011"/>
    </source>
</evidence>
<evidence type="ECO:0000256" key="1">
    <source>
        <dbReference type="ARBA" id="ARBA00022527"/>
    </source>
</evidence>
<feature type="domain" description="Protein kinase" evidence="6">
    <location>
        <begin position="1"/>
        <end position="95"/>
    </location>
</feature>
<keyword evidence="2" id="KW-0808">Transferase</keyword>
<dbReference type="GO" id="GO:0005737">
    <property type="term" value="C:cytoplasm"/>
    <property type="evidence" value="ECO:0007669"/>
    <property type="project" value="TreeGrafter"/>
</dbReference>
<dbReference type="AlphaFoldDB" id="A0A0M3HJ85"/>
<dbReference type="Pfam" id="PF00069">
    <property type="entry name" value="Pkinase"/>
    <property type="match status" value="1"/>
</dbReference>
<dbReference type="InterPro" id="IPR000719">
    <property type="entry name" value="Prot_kinase_dom"/>
</dbReference>
<evidence type="ECO:0000256" key="2">
    <source>
        <dbReference type="ARBA" id="ARBA00022679"/>
    </source>
</evidence>
<evidence type="ECO:0000256" key="5">
    <source>
        <dbReference type="ARBA" id="ARBA00022840"/>
    </source>
</evidence>
<proteinExistence type="predicted"/>
<dbReference type="GO" id="GO:0004674">
    <property type="term" value="F:protein serine/threonine kinase activity"/>
    <property type="evidence" value="ECO:0007669"/>
    <property type="project" value="UniProtKB-KW"/>
</dbReference>
<name>A0A0M3HJ85_ASCLU</name>
<evidence type="ECO:0000313" key="7">
    <source>
        <dbReference type="Proteomes" id="UP000036681"/>
    </source>
</evidence>
<reference evidence="8" key="1">
    <citation type="submission" date="2017-02" db="UniProtKB">
        <authorList>
            <consortium name="WormBaseParasite"/>
        </authorList>
    </citation>
    <scope>IDENTIFICATION</scope>
</reference>
<protein>
    <submittedName>
        <fullName evidence="8">Protein kinase domain-containing protein</fullName>
    </submittedName>
</protein>
<dbReference type="InterPro" id="IPR008271">
    <property type="entry name" value="Ser/Thr_kinase_AS"/>
</dbReference>
<dbReference type="GO" id="GO:0035556">
    <property type="term" value="P:intracellular signal transduction"/>
    <property type="evidence" value="ECO:0007669"/>
    <property type="project" value="TreeGrafter"/>
</dbReference>
<dbReference type="InterPro" id="IPR011009">
    <property type="entry name" value="Kinase-like_dom_sf"/>
</dbReference>
<keyword evidence="4" id="KW-0418">Kinase</keyword>
<evidence type="ECO:0000256" key="4">
    <source>
        <dbReference type="ARBA" id="ARBA00022777"/>
    </source>
</evidence>
<dbReference type="PANTHER" id="PTHR24346:SF82">
    <property type="entry name" value="KP78A-RELATED"/>
    <property type="match status" value="1"/>
</dbReference>
<dbReference type="GO" id="GO:0005524">
    <property type="term" value="F:ATP binding"/>
    <property type="evidence" value="ECO:0007669"/>
    <property type="project" value="UniProtKB-KW"/>
</dbReference>
<dbReference type="PANTHER" id="PTHR24346">
    <property type="entry name" value="MAP/MICROTUBULE AFFINITY-REGULATING KINASE"/>
    <property type="match status" value="1"/>
</dbReference>
<accession>A0A0M3HJ85</accession>
<organism evidence="7 8">
    <name type="scientific">Ascaris lumbricoides</name>
    <name type="common">Giant roundworm</name>
    <dbReference type="NCBI Taxonomy" id="6252"/>
    <lineage>
        <taxon>Eukaryota</taxon>
        <taxon>Metazoa</taxon>
        <taxon>Ecdysozoa</taxon>
        <taxon>Nematoda</taxon>
        <taxon>Chromadorea</taxon>
        <taxon>Rhabditida</taxon>
        <taxon>Spirurina</taxon>
        <taxon>Ascaridomorpha</taxon>
        <taxon>Ascaridoidea</taxon>
        <taxon>Ascarididae</taxon>
        <taxon>Ascaris</taxon>
    </lineage>
</organism>
<keyword evidence="1" id="KW-0723">Serine/threonine-protein kinase</keyword>
<dbReference type="PROSITE" id="PS00108">
    <property type="entry name" value="PROTEIN_KINASE_ST"/>
    <property type="match status" value="1"/>
</dbReference>
<keyword evidence="7" id="KW-1185">Reference proteome</keyword>
<dbReference type="SUPFAM" id="SSF56112">
    <property type="entry name" value="Protein kinase-like (PK-like)"/>
    <property type="match status" value="1"/>
</dbReference>